<organism evidence="2 3">
    <name type="scientific">Megaselia scalaris</name>
    <name type="common">Humpbacked fly</name>
    <name type="synonym">Phora scalaris</name>
    <dbReference type="NCBI Taxonomy" id="36166"/>
    <lineage>
        <taxon>Eukaryota</taxon>
        <taxon>Metazoa</taxon>
        <taxon>Ecdysozoa</taxon>
        <taxon>Arthropoda</taxon>
        <taxon>Hexapoda</taxon>
        <taxon>Insecta</taxon>
        <taxon>Pterygota</taxon>
        <taxon>Neoptera</taxon>
        <taxon>Endopterygota</taxon>
        <taxon>Diptera</taxon>
        <taxon>Brachycera</taxon>
        <taxon>Muscomorpha</taxon>
        <taxon>Platypezoidea</taxon>
        <taxon>Phoridae</taxon>
        <taxon>Megaseliini</taxon>
        <taxon>Megaselia</taxon>
    </lineage>
</organism>
<evidence type="ECO:0000313" key="3">
    <source>
        <dbReference type="Proteomes" id="UP000015102"/>
    </source>
</evidence>
<evidence type="ECO:0000256" key="1">
    <source>
        <dbReference type="SAM" id="MobiDB-lite"/>
    </source>
</evidence>
<dbReference type="EnsemblMetazoa" id="MESCA006939-RA">
    <property type="protein sequence ID" value="MESCA006939-PA"/>
    <property type="gene ID" value="MESCA006939"/>
</dbReference>
<name>T1GTB3_MEGSC</name>
<proteinExistence type="predicted"/>
<feature type="compositionally biased region" description="Basic and acidic residues" evidence="1">
    <location>
        <begin position="1"/>
        <end position="24"/>
    </location>
</feature>
<dbReference type="EMBL" id="CAQQ02145326">
    <property type="status" value="NOT_ANNOTATED_CDS"/>
    <property type="molecule type" value="Genomic_DNA"/>
</dbReference>
<evidence type="ECO:0000313" key="2">
    <source>
        <dbReference type="EnsemblMetazoa" id="MESCA006939-PA"/>
    </source>
</evidence>
<reference evidence="2" key="2">
    <citation type="submission" date="2015-06" db="UniProtKB">
        <authorList>
            <consortium name="EnsemblMetazoa"/>
        </authorList>
    </citation>
    <scope>IDENTIFICATION</scope>
</reference>
<dbReference type="AlphaFoldDB" id="T1GTB3"/>
<sequence>MVERSQPKKPIEHKSKRIPEGTKRDIKRKGGKLPNFIGKREEDLRKSKTSRQNQSPAGMNDWPNVNMGSHKFEVLRNLIYLGSKVASDIPASK</sequence>
<protein>
    <submittedName>
        <fullName evidence="2">Uncharacterized protein</fullName>
    </submittedName>
</protein>
<reference evidence="3" key="1">
    <citation type="submission" date="2013-02" db="EMBL/GenBank/DDBJ databases">
        <authorList>
            <person name="Hughes D."/>
        </authorList>
    </citation>
    <scope>NUCLEOTIDE SEQUENCE</scope>
    <source>
        <strain>Durham</strain>
        <strain evidence="3">NC isolate 2 -- Noor lab</strain>
    </source>
</reference>
<keyword evidence="3" id="KW-1185">Reference proteome</keyword>
<dbReference type="EMBL" id="CAQQ02145327">
    <property type="status" value="NOT_ANNOTATED_CDS"/>
    <property type="molecule type" value="Genomic_DNA"/>
</dbReference>
<dbReference type="HOGENOM" id="CLU_2402167_0_0_1"/>
<feature type="region of interest" description="Disordered" evidence="1">
    <location>
        <begin position="1"/>
        <end position="67"/>
    </location>
</feature>
<accession>T1GTB3</accession>
<dbReference type="Proteomes" id="UP000015102">
    <property type="component" value="Unassembled WGS sequence"/>
</dbReference>